<reference evidence="2" key="1">
    <citation type="submission" date="2020-10" db="EMBL/GenBank/DDBJ databases">
        <title>Chromosome-scale genome assembly of the Allis shad, Alosa alosa.</title>
        <authorList>
            <person name="Margot Z."/>
            <person name="Christophe K."/>
            <person name="Cabau C."/>
            <person name="Louis A."/>
            <person name="Berthelot C."/>
            <person name="Parey E."/>
            <person name="Roest Crollius H."/>
            <person name="Montfort J."/>
            <person name="Robinson-Rechavi M."/>
            <person name="Bucao C."/>
            <person name="Bouchez O."/>
            <person name="Gislard M."/>
            <person name="Lluch J."/>
            <person name="Milhes M."/>
            <person name="Lampietro C."/>
            <person name="Lopez Roques C."/>
            <person name="Donnadieu C."/>
            <person name="Braasch I."/>
            <person name="Desvignes T."/>
            <person name="Postlethwait J."/>
            <person name="Bobe J."/>
            <person name="Guiguen Y."/>
        </authorList>
    </citation>
    <scope>NUCLEOTIDE SEQUENCE</scope>
    <source>
        <strain evidence="2">M-15738</strain>
        <tissue evidence="2">Blood</tissue>
    </source>
</reference>
<name>A0AAV6FJ78_9TELE</name>
<dbReference type="Pfam" id="PF13365">
    <property type="entry name" value="Trypsin_2"/>
    <property type="match status" value="1"/>
</dbReference>
<evidence type="ECO:0000313" key="3">
    <source>
        <dbReference type="Proteomes" id="UP000823561"/>
    </source>
</evidence>
<organism evidence="2 3">
    <name type="scientific">Alosa alosa</name>
    <name type="common">allis shad</name>
    <dbReference type="NCBI Taxonomy" id="278164"/>
    <lineage>
        <taxon>Eukaryota</taxon>
        <taxon>Metazoa</taxon>
        <taxon>Chordata</taxon>
        <taxon>Craniata</taxon>
        <taxon>Vertebrata</taxon>
        <taxon>Euteleostomi</taxon>
        <taxon>Actinopterygii</taxon>
        <taxon>Neopterygii</taxon>
        <taxon>Teleostei</taxon>
        <taxon>Clupei</taxon>
        <taxon>Clupeiformes</taxon>
        <taxon>Clupeoidei</taxon>
        <taxon>Clupeidae</taxon>
        <taxon>Alosa</taxon>
    </lineage>
</organism>
<evidence type="ECO:0008006" key="4">
    <source>
        <dbReference type="Google" id="ProtNLM"/>
    </source>
</evidence>
<accession>A0AAV6FJ78</accession>
<dbReference type="AlphaFoldDB" id="A0AAV6FJ78"/>
<dbReference type="SUPFAM" id="SSF50494">
    <property type="entry name" value="Trypsin-like serine proteases"/>
    <property type="match status" value="1"/>
</dbReference>
<dbReference type="Proteomes" id="UP000823561">
    <property type="component" value="Chromosome 22"/>
</dbReference>
<dbReference type="InterPro" id="IPR043504">
    <property type="entry name" value="Peptidase_S1_PA_chymotrypsin"/>
</dbReference>
<keyword evidence="3" id="KW-1185">Reference proteome</keyword>
<keyword evidence="1" id="KW-0472">Membrane</keyword>
<dbReference type="InterPro" id="IPR009003">
    <property type="entry name" value="Peptidase_S1_PA"/>
</dbReference>
<evidence type="ECO:0000256" key="1">
    <source>
        <dbReference type="SAM" id="Phobius"/>
    </source>
</evidence>
<keyword evidence="1" id="KW-0812">Transmembrane</keyword>
<sequence length="255" mass="28792">MSSSNANCLIYMNNEIQIYDPKMKKKLVSHPICLLYSSEDSGHGFYIREKAIMTSDHVFKKNRRPDVISCFFPSDDFVLIFKIDSESYQSYPEADIGILHFDADPSPLGVGLYDKMYLGPPAPGIDIYFTTFDESNLGAPIKHHGTIIPVTDSQELLENEFLMNTHGKPGDSGSPIFDQKGRCAGLYRGILCGNGRGVYLNCSLQPQSILSTLLDYLAQFKDNCSTFLYFLHLVILPNQFMKIIISFRTQMKNKK</sequence>
<proteinExistence type="predicted"/>
<feature type="transmembrane region" description="Helical" evidence="1">
    <location>
        <begin position="227"/>
        <end position="245"/>
    </location>
</feature>
<dbReference type="EMBL" id="JADWDJ010000022">
    <property type="protein sequence ID" value="KAG5262908.1"/>
    <property type="molecule type" value="Genomic_DNA"/>
</dbReference>
<keyword evidence="1" id="KW-1133">Transmembrane helix</keyword>
<protein>
    <recommendedName>
        <fullName evidence="4">Serine protease</fullName>
    </recommendedName>
</protein>
<evidence type="ECO:0000313" key="2">
    <source>
        <dbReference type="EMBL" id="KAG5262908.1"/>
    </source>
</evidence>
<comment type="caution">
    <text evidence="2">The sequence shown here is derived from an EMBL/GenBank/DDBJ whole genome shotgun (WGS) entry which is preliminary data.</text>
</comment>
<gene>
    <name evidence="2" type="ORF">AALO_G00280340</name>
</gene>
<dbReference type="Gene3D" id="2.40.10.10">
    <property type="entry name" value="Trypsin-like serine proteases"/>
    <property type="match status" value="2"/>
</dbReference>